<reference evidence="1" key="1">
    <citation type="journal article" date="2015" name="Nature">
        <title>Complex archaea that bridge the gap between prokaryotes and eukaryotes.</title>
        <authorList>
            <person name="Spang A."/>
            <person name="Saw J.H."/>
            <person name="Jorgensen S.L."/>
            <person name="Zaremba-Niedzwiedzka K."/>
            <person name="Martijn J."/>
            <person name="Lind A.E."/>
            <person name="van Eijk R."/>
            <person name="Schleper C."/>
            <person name="Guy L."/>
            <person name="Ettema T.J."/>
        </authorList>
    </citation>
    <scope>NUCLEOTIDE SEQUENCE</scope>
</reference>
<dbReference type="EMBL" id="LAZR01000464">
    <property type="protein sequence ID" value="KKN67856.1"/>
    <property type="molecule type" value="Genomic_DNA"/>
</dbReference>
<gene>
    <name evidence="1" type="ORF">LCGC14_0457360</name>
</gene>
<organism evidence="1">
    <name type="scientific">marine sediment metagenome</name>
    <dbReference type="NCBI Taxonomy" id="412755"/>
    <lineage>
        <taxon>unclassified sequences</taxon>
        <taxon>metagenomes</taxon>
        <taxon>ecological metagenomes</taxon>
    </lineage>
</organism>
<accession>A0A0F9V2Y9</accession>
<evidence type="ECO:0000313" key="1">
    <source>
        <dbReference type="EMBL" id="KKN67856.1"/>
    </source>
</evidence>
<name>A0A0F9V2Y9_9ZZZZ</name>
<proteinExistence type="predicted"/>
<sequence>MLFREREFDKTLMDYFTIILFTFKYLNSPLIIEKEITIW</sequence>
<protein>
    <submittedName>
        <fullName evidence="1">Uncharacterized protein</fullName>
    </submittedName>
</protein>
<dbReference type="AlphaFoldDB" id="A0A0F9V2Y9"/>
<comment type="caution">
    <text evidence="1">The sequence shown here is derived from an EMBL/GenBank/DDBJ whole genome shotgun (WGS) entry which is preliminary data.</text>
</comment>